<organism evidence="2 3">
    <name type="scientific">Lophiostoma macrostomum CBS 122681</name>
    <dbReference type="NCBI Taxonomy" id="1314788"/>
    <lineage>
        <taxon>Eukaryota</taxon>
        <taxon>Fungi</taxon>
        <taxon>Dikarya</taxon>
        <taxon>Ascomycota</taxon>
        <taxon>Pezizomycotina</taxon>
        <taxon>Dothideomycetes</taxon>
        <taxon>Pleosporomycetidae</taxon>
        <taxon>Pleosporales</taxon>
        <taxon>Lophiostomataceae</taxon>
        <taxon>Lophiostoma</taxon>
    </lineage>
</organism>
<accession>A0A6A6TS48</accession>
<evidence type="ECO:0000313" key="2">
    <source>
        <dbReference type="EMBL" id="KAF2661977.1"/>
    </source>
</evidence>
<keyword evidence="1" id="KW-0732">Signal</keyword>
<keyword evidence="3" id="KW-1185">Reference proteome</keyword>
<feature type="chain" id="PRO_5025593053" description="Ecp2 effector protein domain-containing protein" evidence="1">
    <location>
        <begin position="19"/>
        <end position="137"/>
    </location>
</feature>
<protein>
    <recommendedName>
        <fullName evidence="4">Ecp2 effector protein domain-containing protein</fullName>
    </recommendedName>
</protein>
<feature type="signal peptide" evidence="1">
    <location>
        <begin position="1"/>
        <end position="18"/>
    </location>
</feature>
<sequence length="137" mass="14289">MRAVSFAITPLLATSVLGIGCFSGGQKWQDNGNSDTNFNAIKDMCNQLSGTFFNAMTLEGIDPTTKCANVGENSIDTSVILLGSAPDQVQLSVDDCVAMMTKPFTTCANGGEFSGVDGQPGMLDAFTFKADPQAGNC</sequence>
<dbReference type="Proteomes" id="UP000799324">
    <property type="component" value="Unassembled WGS sequence"/>
</dbReference>
<gene>
    <name evidence="2" type="ORF">K491DRAFT_773546</name>
</gene>
<dbReference type="AlphaFoldDB" id="A0A6A6TS48"/>
<proteinExistence type="predicted"/>
<dbReference type="PROSITE" id="PS51257">
    <property type="entry name" value="PROKAR_LIPOPROTEIN"/>
    <property type="match status" value="1"/>
</dbReference>
<dbReference type="EMBL" id="MU004291">
    <property type="protein sequence ID" value="KAF2661977.1"/>
    <property type="molecule type" value="Genomic_DNA"/>
</dbReference>
<name>A0A6A6TS48_9PLEO</name>
<evidence type="ECO:0000313" key="3">
    <source>
        <dbReference type="Proteomes" id="UP000799324"/>
    </source>
</evidence>
<reference evidence="2" key="1">
    <citation type="journal article" date="2020" name="Stud. Mycol.">
        <title>101 Dothideomycetes genomes: a test case for predicting lifestyles and emergence of pathogens.</title>
        <authorList>
            <person name="Haridas S."/>
            <person name="Albert R."/>
            <person name="Binder M."/>
            <person name="Bloem J."/>
            <person name="Labutti K."/>
            <person name="Salamov A."/>
            <person name="Andreopoulos B."/>
            <person name="Baker S."/>
            <person name="Barry K."/>
            <person name="Bills G."/>
            <person name="Bluhm B."/>
            <person name="Cannon C."/>
            <person name="Castanera R."/>
            <person name="Culley D."/>
            <person name="Daum C."/>
            <person name="Ezra D."/>
            <person name="Gonzalez J."/>
            <person name="Henrissat B."/>
            <person name="Kuo A."/>
            <person name="Liang C."/>
            <person name="Lipzen A."/>
            <person name="Lutzoni F."/>
            <person name="Magnuson J."/>
            <person name="Mondo S."/>
            <person name="Nolan M."/>
            <person name="Ohm R."/>
            <person name="Pangilinan J."/>
            <person name="Park H.-J."/>
            <person name="Ramirez L."/>
            <person name="Alfaro M."/>
            <person name="Sun H."/>
            <person name="Tritt A."/>
            <person name="Yoshinaga Y."/>
            <person name="Zwiers L.-H."/>
            <person name="Turgeon B."/>
            <person name="Goodwin S."/>
            <person name="Spatafora J."/>
            <person name="Crous P."/>
            <person name="Grigoriev I."/>
        </authorList>
    </citation>
    <scope>NUCLEOTIDE SEQUENCE</scope>
    <source>
        <strain evidence="2">CBS 122681</strain>
    </source>
</reference>
<evidence type="ECO:0008006" key="4">
    <source>
        <dbReference type="Google" id="ProtNLM"/>
    </source>
</evidence>
<evidence type="ECO:0000256" key="1">
    <source>
        <dbReference type="SAM" id="SignalP"/>
    </source>
</evidence>